<dbReference type="RefSeq" id="WP_256532676.1">
    <property type="nucleotide sequence ID" value="NZ_CP101824.1"/>
</dbReference>
<protein>
    <recommendedName>
        <fullName evidence="7">Restriction endonuclease</fullName>
    </recommendedName>
</protein>
<evidence type="ECO:0008006" key="7">
    <source>
        <dbReference type="Google" id="ProtNLM"/>
    </source>
</evidence>
<evidence type="ECO:0000313" key="5">
    <source>
        <dbReference type="EMBL" id="MFC3958842.1"/>
    </source>
</evidence>
<comment type="caution">
    <text evidence="5">The sequence shown here is derived from an EMBL/GenBank/DDBJ whole genome shotgun (WGS) entry which is preliminary data.</text>
</comment>
<dbReference type="InterPro" id="IPR058675">
    <property type="entry name" value="DUF8054_C"/>
</dbReference>
<dbReference type="InterPro" id="IPR058775">
    <property type="entry name" value="DUF8054_M"/>
</dbReference>
<evidence type="ECO:0000259" key="4">
    <source>
        <dbReference type="Pfam" id="PF26238"/>
    </source>
</evidence>
<dbReference type="Pfam" id="PF26237">
    <property type="entry name" value="DUF8054_C"/>
    <property type="match status" value="1"/>
</dbReference>
<dbReference type="EMBL" id="JBHSAQ010000007">
    <property type="protein sequence ID" value="MFC3958842.1"/>
    <property type="molecule type" value="Genomic_DNA"/>
</dbReference>
<name>A0ABD5NPU8_9EURY</name>
<evidence type="ECO:0000256" key="1">
    <source>
        <dbReference type="SAM" id="Phobius"/>
    </source>
</evidence>
<evidence type="ECO:0000259" key="3">
    <source>
        <dbReference type="Pfam" id="PF26237"/>
    </source>
</evidence>
<feature type="transmembrane region" description="Helical" evidence="1">
    <location>
        <begin position="28"/>
        <end position="49"/>
    </location>
</feature>
<keyword evidence="1" id="KW-0812">Transmembrane</keyword>
<feature type="transmembrane region" description="Helical" evidence="1">
    <location>
        <begin position="55"/>
        <end position="75"/>
    </location>
</feature>
<accession>A0ABD5NPU8</accession>
<keyword evidence="6" id="KW-1185">Reference proteome</keyword>
<sequence>MSAHLVSMVDRIRQPEYTGENRCIPCTAVNVVLAVGLAALVGVAVVVVAGPGAGVVSAGAILALSLLAIYVRGYLVPGTPTLTKRYFPDRVLAWFDKGPEPTTADGAAGEKPFDPERILVEGGVTVPCEDGDDLCLADGLRDRWRGHVRSVRDGDRTTQVAAFVEREPESITLDDSDADRIVVTGSEGGAVAHWESEAALIADLAGARLLDEEIETWSDRPLHERGKVVGGLRAFLETCPACDGRISLDEETVDSCCRSYEVYAVSCDDCETRLLEVSAA</sequence>
<dbReference type="GeneID" id="73901779"/>
<organism evidence="5 6">
    <name type="scientific">Halovivax cerinus</name>
    <dbReference type="NCBI Taxonomy" id="1487865"/>
    <lineage>
        <taxon>Archaea</taxon>
        <taxon>Methanobacteriati</taxon>
        <taxon>Methanobacteriota</taxon>
        <taxon>Stenosarchaea group</taxon>
        <taxon>Halobacteria</taxon>
        <taxon>Halobacteriales</taxon>
        <taxon>Natrialbaceae</taxon>
        <taxon>Halovivax</taxon>
    </lineage>
</organism>
<keyword evidence="1" id="KW-1133">Transmembrane helix</keyword>
<evidence type="ECO:0000259" key="2">
    <source>
        <dbReference type="Pfam" id="PF26236"/>
    </source>
</evidence>
<gene>
    <name evidence="5" type="ORF">ACFOUR_10750</name>
</gene>
<feature type="domain" description="DUF8054" evidence="2">
    <location>
        <begin position="9"/>
        <end position="97"/>
    </location>
</feature>
<dbReference type="InterPro" id="IPR058674">
    <property type="entry name" value="DUF8054_N"/>
</dbReference>
<dbReference type="Pfam" id="PF26238">
    <property type="entry name" value="DUF8054_M"/>
    <property type="match status" value="1"/>
</dbReference>
<keyword evidence="1" id="KW-0472">Membrane</keyword>
<feature type="domain" description="DUF8054" evidence="4">
    <location>
        <begin position="114"/>
        <end position="233"/>
    </location>
</feature>
<proteinExistence type="predicted"/>
<reference evidence="5 6" key="1">
    <citation type="journal article" date="2019" name="Int. J. Syst. Evol. Microbiol.">
        <title>The Global Catalogue of Microorganisms (GCM) 10K type strain sequencing project: providing services to taxonomists for standard genome sequencing and annotation.</title>
        <authorList>
            <consortium name="The Broad Institute Genomics Platform"/>
            <consortium name="The Broad Institute Genome Sequencing Center for Infectious Disease"/>
            <person name="Wu L."/>
            <person name="Ma J."/>
        </authorList>
    </citation>
    <scope>NUCLEOTIDE SEQUENCE [LARGE SCALE GENOMIC DNA]</scope>
    <source>
        <strain evidence="5 6">IBRC-M 10256</strain>
    </source>
</reference>
<feature type="domain" description="DUF8054" evidence="3">
    <location>
        <begin position="237"/>
        <end position="277"/>
    </location>
</feature>
<dbReference type="Pfam" id="PF26236">
    <property type="entry name" value="DUF8054_N"/>
    <property type="match status" value="1"/>
</dbReference>
<dbReference type="Proteomes" id="UP001595846">
    <property type="component" value="Unassembled WGS sequence"/>
</dbReference>
<evidence type="ECO:0000313" key="6">
    <source>
        <dbReference type="Proteomes" id="UP001595846"/>
    </source>
</evidence>
<dbReference type="AlphaFoldDB" id="A0ABD5NPU8"/>